<sequence>MAELWHYLSITLPVALAVWALIEWWQRRKRVPQVRLEPTLDEPRRGPQAECPHPRFKPVYVLRDGAYVATEEMQCVQCRQKMKA</sequence>
<keyword evidence="1" id="KW-0812">Transmembrane</keyword>
<evidence type="ECO:0000313" key="2">
    <source>
        <dbReference type="EMBL" id="GHA78900.1"/>
    </source>
</evidence>
<gene>
    <name evidence="2" type="ORF">GCM10007067_15400</name>
</gene>
<name>A0A918SYQ2_9GAMM</name>
<protein>
    <submittedName>
        <fullName evidence="2">Uncharacterized protein</fullName>
    </submittedName>
</protein>
<evidence type="ECO:0000256" key="1">
    <source>
        <dbReference type="SAM" id="Phobius"/>
    </source>
</evidence>
<reference evidence="2" key="1">
    <citation type="journal article" date="2014" name="Int. J. Syst. Evol. Microbiol.">
        <title>Complete genome sequence of Corynebacterium casei LMG S-19264T (=DSM 44701T), isolated from a smear-ripened cheese.</title>
        <authorList>
            <consortium name="US DOE Joint Genome Institute (JGI-PGF)"/>
            <person name="Walter F."/>
            <person name="Albersmeier A."/>
            <person name="Kalinowski J."/>
            <person name="Ruckert C."/>
        </authorList>
    </citation>
    <scope>NUCLEOTIDE SEQUENCE</scope>
    <source>
        <strain evidence="2">KCTC 23077</strain>
    </source>
</reference>
<organism evidence="2 3">
    <name type="scientific">Cognatilysobacter bugurensis</name>
    <dbReference type="NCBI Taxonomy" id="543356"/>
    <lineage>
        <taxon>Bacteria</taxon>
        <taxon>Pseudomonadati</taxon>
        <taxon>Pseudomonadota</taxon>
        <taxon>Gammaproteobacteria</taxon>
        <taxon>Lysobacterales</taxon>
        <taxon>Lysobacteraceae</taxon>
        <taxon>Cognatilysobacter</taxon>
    </lineage>
</organism>
<dbReference type="EMBL" id="BMYD01000002">
    <property type="protein sequence ID" value="GHA78900.1"/>
    <property type="molecule type" value="Genomic_DNA"/>
</dbReference>
<dbReference type="AlphaFoldDB" id="A0A918SYQ2"/>
<keyword evidence="3" id="KW-1185">Reference proteome</keyword>
<keyword evidence="1" id="KW-0472">Membrane</keyword>
<evidence type="ECO:0000313" key="3">
    <source>
        <dbReference type="Proteomes" id="UP000646426"/>
    </source>
</evidence>
<reference evidence="2" key="2">
    <citation type="submission" date="2020-09" db="EMBL/GenBank/DDBJ databases">
        <authorList>
            <person name="Sun Q."/>
            <person name="Kim S."/>
        </authorList>
    </citation>
    <scope>NUCLEOTIDE SEQUENCE</scope>
    <source>
        <strain evidence="2">KCTC 23077</strain>
    </source>
</reference>
<accession>A0A918SYQ2</accession>
<dbReference type="Proteomes" id="UP000646426">
    <property type="component" value="Unassembled WGS sequence"/>
</dbReference>
<comment type="caution">
    <text evidence="2">The sequence shown here is derived from an EMBL/GenBank/DDBJ whole genome shotgun (WGS) entry which is preliminary data.</text>
</comment>
<feature type="transmembrane region" description="Helical" evidence="1">
    <location>
        <begin position="6"/>
        <end position="25"/>
    </location>
</feature>
<proteinExistence type="predicted"/>
<keyword evidence="1" id="KW-1133">Transmembrane helix</keyword>
<dbReference type="RefSeq" id="WP_189455081.1">
    <property type="nucleotide sequence ID" value="NZ_BMYD01000002.1"/>
</dbReference>